<keyword evidence="3" id="KW-1185">Reference proteome</keyword>
<dbReference type="InterPro" id="IPR014716">
    <property type="entry name" value="Fibrinogen_a/b/g_C_1"/>
</dbReference>
<dbReference type="NCBIfam" id="NF040941">
    <property type="entry name" value="GGGWT_bact"/>
    <property type="match status" value="1"/>
</dbReference>
<dbReference type="PANTHER" id="PTHR19143">
    <property type="entry name" value="FIBRINOGEN/TENASCIN/ANGIOPOEITIN"/>
    <property type="match status" value="1"/>
</dbReference>
<keyword evidence="1" id="KW-1015">Disulfide bond</keyword>
<dbReference type="Gene3D" id="3.90.215.10">
    <property type="entry name" value="Gamma Fibrinogen, chain A, domain 1"/>
    <property type="match status" value="1"/>
</dbReference>
<feature type="domain" description="Fibrinogen C-terminal" evidence="2">
    <location>
        <begin position="8"/>
        <end position="227"/>
    </location>
</feature>
<organism evidence="3 4">
    <name type="scientific">Crassostrea virginica</name>
    <name type="common">Eastern oyster</name>
    <dbReference type="NCBI Taxonomy" id="6565"/>
    <lineage>
        <taxon>Eukaryota</taxon>
        <taxon>Metazoa</taxon>
        <taxon>Spiralia</taxon>
        <taxon>Lophotrochozoa</taxon>
        <taxon>Mollusca</taxon>
        <taxon>Bivalvia</taxon>
        <taxon>Autobranchia</taxon>
        <taxon>Pteriomorphia</taxon>
        <taxon>Ostreida</taxon>
        <taxon>Ostreoidea</taxon>
        <taxon>Ostreidae</taxon>
        <taxon>Crassostrea</taxon>
    </lineage>
</organism>
<dbReference type="PROSITE" id="PS51406">
    <property type="entry name" value="FIBRINOGEN_C_2"/>
    <property type="match status" value="1"/>
</dbReference>
<dbReference type="Proteomes" id="UP000694844">
    <property type="component" value="Chromosome 4"/>
</dbReference>
<dbReference type="InterPro" id="IPR050373">
    <property type="entry name" value="Fibrinogen_C-term_domain"/>
</dbReference>
<reference evidence="4" key="1">
    <citation type="submission" date="2025-08" db="UniProtKB">
        <authorList>
            <consortium name="RefSeq"/>
        </authorList>
    </citation>
    <scope>IDENTIFICATION</scope>
    <source>
        <tissue evidence="4">Whole sample</tissue>
    </source>
</reference>
<dbReference type="AlphaFoldDB" id="A0A8B8DY41"/>
<evidence type="ECO:0000313" key="4">
    <source>
        <dbReference type="RefSeq" id="XP_022331906.1"/>
    </source>
</evidence>
<dbReference type="InterPro" id="IPR002181">
    <property type="entry name" value="Fibrinogen_a/b/g_C_dom"/>
</dbReference>
<accession>A0A8B8DY41</accession>
<dbReference type="InterPro" id="IPR036056">
    <property type="entry name" value="Fibrinogen-like_C"/>
</dbReference>
<proteinExistence type="predicted"/>
<dbReference type="GO" id="GO:0005615">
    <property type="term" value="C:extracellular space"/>
    <property type="evidence" value="ECO:0007669"/>
    <property type="project" value="TreeGrafter"/>
</dbReference>
<dbReference type="OrthoDB" id="6514358at2759"/>
<dbReference type="KEGG" id="cvn:111129728"/>
<dbReference type="RefSeq" id="XP_022331906.1">
    <property type="nucleotide sequence ID" value="XM_022476198.1"/>
</dbReference>
<dbReference type="GeneID" id="111129728"/>
<dbReference type="SUPFAM" id="SSF56496">
    <property type="entry name" value="Fibrinogen C-terminal domain-like"/>
    <property type="match status" value="1"/>
</dbReference>
<name>A0A8B8DY41_CRAVI</name>
<sequence>MITTATGWQYYRAASDCMALYQNGQTTSGVYSIHPKEGARTDVVCDMETMGGGWTIIQNRFDGSESFSRNWIDYKVGFGTANGEYWIGNEAIHQLTTTDVNSLYVSITLNNGSSFFELFETFSISSELDNYRLSVGGQASGTLGNRITPDAPGSNINGMLFSSLDRDNDRHSHGHCAQNQSGGWWFNVCHDAYLNGPYGSSSWKQPWYPLFSTGENIKETTMMIRKR</sequence>
<gene>
    <name evidence="4" type="primary">LOC111129728</name>
</gene>
<dbReference type="SMART" id="SM00186">
    <property type="entry name" value="FBG"/>
    <property type="match status" value="1"/>
</dbReference>
<dbReference type="PROSITE" id="PS00514">
    <property type="entry name" value="FIBRINOGEN_C_1"/>
    <property type="match status" value="1"/>
</dbReference>
<dbReference type="CDD" id="cd00087">
    <property type="entry name" value="FReD"/>
    <property type="match status" value="1"/>
</dbReference>
<dbReference type="Pfam" id="PF00147">
    <property type="entry name" value="Fibrinogen_C"/>
    <property type="match status" value="1"/>
</dbReference>
<evidence type="ECO:0000313" key="3">
    <source>
        <dbReference type="Proteomes" id="UP000694844"/>
    </source>
</evidence>
<evidence type="ECO:0000259" key="2">
    <source>
        <dbReference type="PROSITE" id="PS51406"/>
    </source>
</evidence>
<protein>
    <submittedName>
        <fullName evidence="4">Ryncolin-4-like</fullName>
    </submittedName>
</protein>
<dbReference type="InterPro" id="IPR020837">
    <property type="entry name" value="Fibrinogen_CS"/>
</dbReference>
<evidence type="ECO:0000256" key="1">
    <source>
        <dbReference type="ARBA" id="ARBA00023157"/>
    </source>
</evidence>